<gene>
    <name evidence="2" type="ORF">ACFFNY_19425</name>
</gene>
<dbReference type="Gene3D" id="2.160.20.10">
    <property type="entry name" value="Single-stranded right-handed beta-helix, Pectin lyase-like"/>
    <property type="match status" value="2"/>
</dbReference>
<dbReference type="InterPro" id="IPR024535">
    <property type="entry name" value="RHGA/B-epi-like_pectate_lyase"/>
</dbReference>
<dbReference type="InterPro" id="IPR011050">
    <property type="entry name" value="Pectin_lyase_fold/virulence"/>
</dbReference>
<dbReference type="SMART" id="SM00710">
    <property type="entry name" value="PbH1"/>
    <property type="match status" value="8"/>
</dbReference>
<keyword evidence="3" id="KW-1185">Reference proteome</keyword>
<evidence type="ECO:0000259" key="1">
    <source>
        <dbReference type="Pfam" id="PF12708"/>
    </source>
</evidence>
<keyword evidence="2" id="KW-0378">Hydrolase</keyword>
<feature type="domain" description="Rhamnogalacturonase A/B/Epimerase-like pectate lyase" evidence="1">
    <location>
        <begin position="135"/>
        <end position="355"/>
    </location>
</feature>
<dbReference type="EMBL" id="JBHMAG010000013">
    <property type="protein sequence ID" value="MFB9753745.1"/>
    <property type="molecule type" value="Genomic_DNA"/>
</dbReference>
<dbReference type="Proteomes" id="UP001589619">
    <property type="component" value="Unassembled WGS sequence"/>
</dbReference>
<dbReference type="PROSITE" id="PS51318">
    <property type="entry name" value="TAT"/>
    <property type="match status" value="1"/>
</dbReference>
<evidence type="ECO:0000313" key="2">
    <source>
        <dbReference type="EMBL" id="MFB9753745.1"/>
    </source>
</evidence>
<sequence>MNEQETQEMTERNRGMQVEISRRKLLASLGIAGLAATAGGWSLASAGSNTVTYATYSNGEGDPEGCAAQIGITTIAELKALSSGPCTSVFFVKDSLREGVFVWDTADTASADNGGTVVVDAFGRRWKRVVDDVLKVQWFGAKGDGLADDTDAIQACINAASPGQTVYFPKGTYIVLPSGITRYIQLRSNLTLLGEGASSVIKVKDNAGNYGTVMGGPIEPYFCGGMVQNLTIRSLKFDHNFANNNGAVIQTANTTRSHILTFFNFKNITVESCIFDPVSSRNALNFNSSKSSQVTVRNNYFQFAKRTGDVYYDNTVVYCECSDYRIQDNHFSATDASVGFATGAIELHGSPCVASGNLIHRYIAGIQLCSAWDSYNDFGNFVVANNTFNDVYNGIYLHMSNMPLKNVLIDSNVIAMDQLAYYSFSDGTTAGIRIIDVIQTPGRTIEKLSITNNQILFKPETTGSSTRRVYGTGGILLDYPNGIDGVIVEGNQIVNSPAAGISIQKSSAATTISKNISIRNNHIINSGQNVLATSIVKAAIMAKRLENVVIENNIIRDDWDTMRGYYAFSMEPGAYFKDVTVRNNQITAKQGGYRLDYVDSKIDYLPPIAFKFSAVYPPVSGDYTAGDMVWNTGAVTPGTSVAGYKVIESGTAGTLTGVTASIAFNTSVMTVSDSSSLKVGNVVSVAGLTDAFTILHITGTAVTVKPRAGGTATGAALSFRAPALREFGLIG</sequence>
<dbReference type="GO" id="GO:0016787">
    <property type="term" value="F:hydrolase activity"/>
    <property type="evidence" value="ECO:0007669"/>
    <property type="project" value="UniProtKB-KW"/>
</dbReference>
<name>A0ABV5VZN4_9BACL</name>
<organism evidence="2 3">
    <name type="scientific">Paenibacillus hodogayensis</name>
    <dbReference type="NCBI Taxonomy" id="279208"/>
    <lineage>
        <taxon>Bacteria</taxon>
        <taxon>Bacillati</taxon>
        <taxon>Bacillota</taxon>
        <taxon>Bacilli</taxon>
        <taxon>Bacillales</taxon>
        <taxon>Paenibacillaceae</taxon>
        <taxon>Paenibacillus</taxon>
    </lineage>
</organism>
<proteinExistence type="predicted"/>
<dbReference type="SUPFAM" id="SSF51126">
    <property type="entry name" value="Pectin lyase-like"/>
    <property type="match status" value="2"/>
</dbReference>
<dbReference type="Pfam" id="PF12708">
    <property type="entry name" value="Pect-lyase_RHGA_epim"/>
    <property type="match status" value="1"/>
</dbReference>
<comment type="caution">
    <text evidence="2">The sequence shown here is derived from an EMBL/GenBank/DDBJ whole genome shotgun (WGS) entry which is preliminary data.</text>
</comment>
<accession>A0ABV5VZN4</accession>
<evidence type="ECO:0000313" key="3">
    <source>
        <dbReference type="Proteomes" id="UP001589619"/>
    </source>
</evidence>
<dbReference type="InterPro" id="IPR006626">
    <property type="entry name" value="PbH1"/>
</dbReference>
<dbReference type="InterPro" id="IPR006311">
    <property type="entry name" value="TAT_signal"/>
</dbReference>
<protein>
    <submittedName>
        <fullName evidence="2">Glycosyl hydrolase family 28-related protein</fullName>
    </submittedName>
</protein>
<reference evidence="2 3" key="1">
    <citation type="submission" date="2024-09" db="EMBL/GenBank/DDBJ databases">
        <authorList>
            <person name="Sun Q."/>
            <person name="Mori K."/>
        </authorList>
    </citation>
    <scope>NUCLEOTIDE SEQUENCE [LARGE SCALE GENOMIC DNA]</scope>
    <source>
        <strain evidence="2 3">JCM 12520</strain>
    </source>
</reference>
<dbReference type="RefSeq" id="WP_344914893.1">
    <property type="nucleotide sequence ID" value="NZ_BAAAYO010000014.1"/>
</dbReference>
<dbReference type="InterPro" id="IPR012334">
    <property type="entry name" value="Pectin_lyas_fold"/>
</dbReference>